<dbReference type="InterPro" id="IPR027785">
    <property type="entry name" value="UvrD-like_helicase_C"/>
</dbReference>
<keyword evidence="2" id="KW-0067">ATP-binding</keyword>
<dbReference type="SUPFAM" id="SSF52540">
    <property type="entry name" value="P-loop containing nucleoside triphosphate hydrolases"/>
    <property type="match status" value="1"/>
</dbReference>
<feature type="domain" description="UvrD-like helicase C-terminal" evidence="1">
    <location>
        <begin position="635"/>
        <end position="685"/>
    </location>
</feature>
<organism evidence="2 3">
    <name type="scientific">Lusitaniella coriacea LEGE 07157</name>
    <dbReference type="NCBI Taxonomy" id="945747"/>
    <lineage>
        <taxon>Bacteria</taxon>
        <taxon>Bacillati</taxon>
        <taxon>Cyanobacteriota</taxon>
        <taxon>Cyanophyceae</taxon>
        <taxon>Spirulinales</taxon>
        <taxon>Lusitaniellaceae</taxon>
        <taxon>Lusitaniella</taxon>
    </lineage>
</organism>
<name>A0A8J7IUE0_9CYAN</name>
<dbReference type="Proteomes" id="UP000654482">
    <property type="component" value="Unassembled WGS sequence"/>
</dbReference>
<evidence type="ECO:0000313" key="3">
    <source>
        <dbReference type="Proteomes" id="UP000654482"/>
    </source>
</evidence>
<keyword evidence="2" id="KW-0547">Nucleotide-binding</keyword>
<dbReference type="InterPro" id="IPR027417">
    <property type="entry name" value="P-loop_NTPase"/>
</dbReference>
<keyword evidence="3" id="KW-1185">Reference proteome</keyword>
<proteinExistence type="predicted"/>
<evidence type="ECO:0000313" key="2">
    <source>
        <dbReference type="EMBL" id="MBE9116458.1"/>
    </source>
</evidence>
<dbReference type="Pfam" id="PF13538">
    <property type="entry name" value="UvrD_C_2"/>
    <property type="match status" value="1"/>
</dbReference>
<accession>A0A8J7IUE0</accession>
<dbReference type="AlphaFoldDB" id="A0A8J7IUE0"/>
<dbReference type="GO" id="GO:0005524">
    <property type="term" value="F:ATP binding"/>
    <property type="evidence" value="ECO:0007669"/>
    <property type="project" value="UniProtKB-KW"/>
</dbReference>
<sequence>MEEQAGRFITTEQLEEPIAEHQKTVWDAVRSAFTQRDCMGYWRYPLFSQVGEQRKEPDITIADRELGVIVIEVCAIAIEQITAIPDGERWEIIREVPHSPLQPQQEVEQHLRALMGLCDREPNLWRKINGRAIVALPLITEEQWQERGFDPNPNGCAILFQNHLSPASFLERLQQNAPIVPGDGLNDEQWQSLLTVLSGTSVLRKAPQNRIPAHGETRSTVLEILRENLYELDLKQEHIGKEIAPGMQRLRGIAGSGKTVLLCQKAAHMHLKHPDWDIALVFFTRTLYDQIVSLIDRWVRRFSNGEQHYDPKTNKKLRTIHAWGAIEQPGLYGIVCESQGIKRKTVDDTQEQQPHRGLAELCKRLAEEAIIEPIFDAILIDEGQDLVTEDDLKYQDKQAIYWLAYQALRPVDAENPAQRRLVWAYDEAQSLDTLKIPTAKELFGADLGNLLSQGAQYKGGIKKSEVMRRCYRTPGSILTAAHAIGMGLLRPAGMLAGITRAEDWRAIGYEVTGKFTPGQEITLHRPPEHSPNPVEELWGAPVLEFETYPSRQEELKALAQKIAYNRMDDGLKPSRDILVIILGSSEEARELEKKVATFLMGEGIDIYIPSALELNQVEPRYPQNNPNRFWMDGGVTISRVPRAKGNEADMVYVLGLEQVARQESNISLRNQVFVALTRSRGWANLSGVGDYPLYEEVRRAMSCGDTFNFTYQRPPKRNLNEE</sequence>
<evidence type="ECO:0000259" key="1">
    <source>
        <dbReference type="Pfam" id="PF13538"/>
    </source>
</evidence>
<comment type="caution">
    <text evidence="2">The sequence shown here is derived from an EMBL/GenBank/DDBJ whole genome shotgun (WGS) entry which is preliminary data.</text>
</comment>
<protein>
    <submittedName>
        <fullName evidence="2">ATP-binding domain-containing protein</fullName>
    </submittedName>
</protein>
<reference evidence="2" key="1">
    <citation type="submission" date="2020-10" db="EMBL/GenBank/DDBJ databases">
        <authorList>
            <person name="Castelo-Branco R."/>
            <person name="Eusebio N."/>
            <person name="Adriana R."/>
            <person name="Vieira A."/>
            <person name="Brugerolle De Fraissinette N."/>
            <person name="Rezende De Castro R."/>
            <person name="Schneider M.P."/>
            <person name="Vasconcelos V."/>
            <person name="Leao P.N."/>
        </authorList>
    </citation>
    <scope>NUCLEOTIDE SEQUENCE</scope>
    <source>
        <strain evidence="2">LEGE 07157</strain>
    </source>
</reference>
<dbReference type="RefSeq" id="WP_194029550.1">
    <property type="nucleotide sequence ID" value="NZ_JADEWZ010000014.1"/>
</dbReference>
<dbReference type="EMBL" id="JADEWZ010000014">
    <property type="protein sequence ID" value="MBE9116458.1"/>
    <property type="molecule type" value="Genomic_DNA"/>
</dbReference>
<gene>
    <name evidence="2" type="ORF">IQ249_11160</name>
</gene>
<dbReference type="Gene3D" id="3.40.50.300">
    <property type="entry name" value="P-loop containing nucleotide triphosphate hydrolases"/>
    <property type="match status" value="2"/>
</dbReference>